<dbReference type="Proteomes" id="UP000013057">
    <property type="component" value="Unassembled WGS sequence"/>
</dbReference>
<evidence type="ECO:0000313" key="2">
    <source>
        <dbReference type="Proteomes" id="UP000013057"/>
    </source>
</evidence>
<proteinExistence type="predicted"/>
<sequence>MVIINIYTSIIPNLTEKENDCTYAQSLLRFDQRCTDKKR</sequence>
<comment type="caution">
    <text evidence="1">The sequence shown here is derived from an EMBL/GenBank/DDBJ whole genome shotgun (WGS) entry which is preliminary data.</text>
</comment>
<organism evidence="1 2">
    <name type="scientific">Anoxybacillus flavithermus NBRC 109594</name>
    <dbReference type="NCBI Taxonomy" id="1315967"/>
    <lineage>
        <taxon>Bacteria</taxon>
        <taxon>Bacillati</taxon>
        <taxon>Bacillota</taxon>
        <taxon>Bacilli</taxon>
        <taxon>Bacillales</taxon>
        <taxon>Anoxybacillaceae</taxon>
        <taxon>Anoxybacillus</taxon>
    </lineage>
</organism>
<dbReference type="AlphaFoldDB" id="R4G016"/>
<evidence type="ECO:0000313" key="1">
    <source>
        <dbReference type="EMBL" id="GAC90264.1"/>
    </source>
</evidence>
<accession>R4G016</accession>
<reference evidence="2" key="1">
    <citation type="journal article" date="2013" name="Genome">
        <title>Draft Genome Sequence of a Thermophilic Member of the Bacillaceae, Anoxybacillus flavithermus Strain Kn10, Isolated from the Kan-nawa Hot Spring in Japan.</title>
        <authorList>
            <person name="Matsutani M."/>
            <person name="Shirakihara Y."/>
            <person name="Imada K."/>
            <person name="Yakushi T."/>
            <person name="Matsushita K."/>
        </authorList>
    </citation>
    <scope>NUCLEOTIDE SEQUENCE [LARGE SCALE GENOMIC DNA]</scope>
    <source>
        <strain evidence="2">NBRC 109594</strain>
    </source>
</reference>
<gene>
    <name evidence="1" type="ORF">KN10_0700</name>
</gene>
<dbReference type="EMBL" id="BARH01000004">
    <property type="protein sequence ID" value="GAC90264.1"/>
    <property type="molecule type" value="Genomic_DNA"/>
</dbReference>
<name>R4G016_9BACL</name>
<protein>
    <submittedName>
        <fullName evidence="1">Uncharacterized protein</fullName>
    </submittedName>
</protein>